<dbReference type="OrthoDB" id="4953969at2"/>
<sequence length="204" mass="21759">MNASDHRELLGLGPEDLDGFTIEELSDYMEANRTPPDSRIEQSAGCQLALDALERLKRVTPRLLEADAAAAPPIDEGWVQGVLAGLRLDARAGRRMPLASSATNADIGITEGALRAIVRSAERVVPGVFIGKCGFQGDITEIGAAARVTVELSVPFGTSIPLAARAIRDAIHTRLATHTTLRIEGVDVAVHDIHHIPHQTENGP</sequence>
<proteinExistence type="predicted"/>
<protein>
    <submittedName>
        <fullName evidence="1">Putative alkaline shock family protein YloU</fullName>
    </submittedName>
</protein>
<dbReference type="EMBL" id="VFON01000001">
    <property type="protein sequence ID" value="TQL44866.1"/>
    <property type="molecule type" value="Genomic_DNA"/>
</dbReference>
<dbReference type="Proteomes" id="UP000319094">
    <property type="component" value="Unassembled WGS sequence"/>
</dbReference>
<dbReference type="RefSeq" id="WP_141887980.1">
    <property type="nucleotide sequence ID" value="NZ_BAAAUY010000018.1"/>
</dbReference>
<gene>
    <name evidence="1" type="ORF">FB468_2937</name>
</gene>
<name>A0A542Y9V3_9MICO</name>
<organism evidence="1 2">
    <name type="scientific">Leucobacter komagatae</name>
    <dbReference type="NCBI Taxonomy" id="55969"/>
    <lineage>
        <taxon>Bacteria</taxon>
        <taxon>Bacillati</taxon>
        <taxon>Actinomycetota</taxon>
        <taxon>Actinomycetes</taxon>
        <taxon>Micrococcales</taxon>
        <taxon>Microbacteriaceae</taxon>
        <taxon>Leucobacter</taxon>
    </lineage>
</organism>
<reference evidence="1 2" key="1">
    <citation type="submission" date="2019-06" db="EMBL/GenBank/DDBJ databases">
        <title>Sequencing the genomes of 1000 actinobacteria strains.</title>
        <authorList>
            <person name="Klenk H.-P."/>
        </authorList>
    </citation>
    <scope>NUCLEOTIDE SEQUENCE [LARGE SCALE GENOMIC DNA]</scope>
    <source>
        <strain evidence="1 2">DSM 8803</strain>
    </source>
</reference>
<comment type="caution">
    <text evidence="1">The sequence shown here is derived from an EMBL/GenBank/DDBJ whole genome shotgun (WGS) entry which is preliminary data.</text>
</comment>
<accession>A0A542Y9V3</accession>
<evidence type="ECO:0000313" key="2">
    <source>
        <dbReference type="Proteomes" id="UP000319094"/>
    </source>
</evidence>
<dbReference type="AlphaFoldDB" id="A0A542Y9V3"/>
<evidence type="ECO:0000313" key="1">
    <source>
        <dbReference type="EMBL" id="TQL44866.1"/>
    </source>
</evidence>
<keyword evidence="2" id="KW-1185">Reference proteome</keyword>